<keyword evidence="1" id="KW-0472">Membrane</keyword>
<reference evidence="2 3" key="2">
    <citation type="submission" date="2020-03" db="EMBL/GenBank/DDBJ databases">
        <title>Chryseoglobus sp. isolated from a deep-sea seamount.</title>
        <authorList>
            <person name="Zhang D.-C."/>
        </authorList>
    </citation>
    <scope>NUCLEOTIDE SEQUENCE [LARGE SCALE GENOMIC DNA]</scope>
    <source>
        <strain evidence="2 3">KN1116</strain>
    </source>
</reference>
<sequence length="412" mass="42360">MTAADATASALRLPPPREVTASALVRGLATAQRLIGPASILLAGGILFEVGARRGDVASVAPLAALLTLMLVSSLALAWRPTVLLAAAQLALGTVAGTAYAAVAMLTLSKGESQSAYLIEAIATALIFVGAIRPRASDGILWVSGAWLAGSVSLAAGAALVGETYVLSWDRVTDAGIICGAYAMVAIGWRRRRERLPELPELTQSSRSGEDQRVRERAATAVVHDTALAALTLVARSTPELDARLRQRIRRDLRIVATATVSPRGTSPARDPRGTSLGARLLAIVDDVRWRGMRVDVAGADAALGYPGDDAAEAILGATAAALDNVVAHSGTSHADVTLGSAEGLLTVMVVDGGRGFDPATVPADRLGLRESVVGRVERVGGSARVWSGATGTTVLLSVPAAPVATGDEVER</sequence>
<evidence type="ECO:0000313" key="2">
    <source>
        <dbReference type="EMBL" id="NHF62068.1"/>
    </source>
</evidence>
<dbReference type="SUPFAM" id="SSF55874">
    <property type="entry name" value="ATPase domain of HSP90 chaperone/DNA topoisomerase II/histidine kinase"/>
    <property type="match status" value="1"/>
</dbReference>
<dbReference type="Proteomes" id="UP000818266">
    <property type="component" value="Unassembled WGS sequence"/>
</dbReference>
<protein>
    <recommendedName>
        <fullName evidence="4">Signal transduction histidine kinase</fullName>
    </recommendedName>
</protein>
<dbReference type="RefSeq" id="WP_152582083.1">
    <property type="nucleotide sequence ID" value="NZ_JAVJPO010000021.1"/>
</dbReference>
<dbReference type="InterPro" id="IPR036890">
    <property type="entry name" value="HATPase_C_sf"/>
</dbReference>
<dbReference type="Gene3D" id="3.30.565.10">
    <property type="entry name" value="Histidine kinase-like ATPase, C-terminal domain"/>
    <property type="match status" value="1"/>
</dbReference>
<dbReference type="OrthoDB" id="3534856at2"/>
<keyword evidence="1" id="KW-1133">Transmembrane helix</keyword>
<feature type="transmembrane region" description="Helical" evidence="1">
    <location>
        <begin position="139"/>
        <end position="160"/>
    </location>
</feature>
<organism evidence="2 3">
    <name type="scientific">Microcella pacifica</name>
    <dbReference type="NCBI Taxonomy" id="2591847"/>
    <lineage>
        <taxon>Bacteria</taxon>
        <taxon>Bacillati</taxon>
        <taxon>Actinomycetota</taxon>
        <taxon>Actinomycetes</taxon>
        <taxon>Micrococcales</taxon>
        <taxon>Microbacteriaceae</taxon>
        <taxon>Microcella</taxon>
    </lineage>
</organism>
<feature type="transmembrane region" description="Helical" evidence="1">
    <location>
        <begin position="34"/>
        <end position="52"/>
    </location>
</feature>
<comment type="caution">
    <text evidence="2">The sequence shown here is derived from an EMBL/GenBank/DDBJ whole genome shotgun (WGS) entry which is preliminary data.</text>
</comment>
<name>A0A9E5JTB4_9MICO</name>
<reference evidence="2 3" key="1">
    <citation type="submission" date="2019-06" db="EMBL/GenBank/DDBJ databases">
        <authorList>
            <person name="De-Chao Zhang Q."/>
        </authorList>
    </citation>
    <scope>NUCLEOTIDE SEQUENCE [LARGE SCALE GENOMIC DNA]</scope>
    <source>
        <strain evidence="2 3">KN1116</strain>
    </source>
</reference>
<feature type="transmembrane region" description="Helical" evidence="1">
    <location>
        <begin position="172"/>
        <end position="189"/>
    </location>
</feature>
<keyword evidence="1" id="KW-0812">Transmembrane</keyword>
<gene>
    <name evidence="2" type="ORF">FK219_002245</name>
</gene>
<feature type="transmembrane region" description="Helical" evidence="1">
    <location>
        <begin position="58"/>
        <end position="78"/>
    </location>
</feature>
<feature type="transmembrane region" description="Helical" evidence="1">
    <location>
        <begin position="115"/>
        <end position="132"/>
    </location>
</feature>
<proteinExistence type="predicted"/>
<dbReference type="AlphaFoldDB" id="A0A9E5JTB4"/>
<keyword evidence="3" id="KW-1185">Reference proteome</keyword>
<evidence type="ECO:0000313" key="3">
    <source>
        <dbReference type="Proteomes" id="UP000818266"/>
    </source>
</evidence>
<feature type="transmembrane region" description="Helical" evidence="1">
    <location>
        <begin position="90"/>
        <end position="109"/>
    </location>
</feature>
<dbReference type="EMBL" id="VIKT02000003">
    <property type="protein sequence ID" value="NHF62068.1"/>
    <property type="molecule type" value="Genomic_DNA"/>
</dbReference>
<evidence type="ECO:0008006" key="4">
    <source>
        <dbReference type="Google" id="ProtNLM"/>
    </source>
</evidence>
<accession>A0A9E5JTB4</accession>
<evidence type="ECO:0000256" key="1">
    <source>
        <dbReference type="SAM" id="Phobius"/>
    </source>
</evidence>